<dbReference type="GO" id="GO:0032787">
    <property type="term" value="P:monocarboxylic acid metabolic process"/>
    <property type="evidence" value="ECO:0007669"/>
    <property type="project" value="UniProtKB-ARBA"/>
</dbReference>
<dbReference type="PROSITE" id="PS00061">
    <property type="entry name" value="ADH_SHORT"/>
    <property type="match status" value="1"/>
</dbReference>
<dbReference type="AlphaFoldDB" id="A0A9E6XZ55"/>
<dbReference type="InterPro" id="IPR020904">
    <property type="entry name" value="Sc_DH/Rdtase_CS"/>
</dbReference>
<name>A0A9E6XZ55_9ACTN</name>
<keyword evidence="2 3" id="KW-0560">Oxidoreductase</keyword>
<dbReference type="RefSeq" id="WP_259311286.1">
    <property type="nucleotide sequence ID" value="NZ_CP087164.1"/>
</dbReference>
<dbReference type="InterPro" id="IPR036291">
    <property type="entry name" value="NAD(P)-bd_dom_sf"/>
</dbReference>
<sequence length="265" mass="27670">MSAADDIGLLTDPPGLRLDGKVAWVTGASRGLGRSVAYAMAGAGAAVLLSARSQERLDAIVSEIRAHGGEAAAVAGSIADRDVVERAAAVARERWGRVDVLVNNAGISAAFVRSERLEDADWADVLDVNLTAPLRCCRAALPLLEAAGGGSIVNVSSIHGIRAHERTLAYAASKGGLEMVTRTLAVEWADRGVRVNAVAPGYLQTDMTTGLLDHPRWRESLLGRIPMARFGATAEVVPAVLFLAGAASTYITGTTIYIDGGWTAQ</sequence>
<dbReference type="Pfam" id="PF13561">
    <property type="entry name" value="adh_short_C2"/>
    <property type="match status" value="1"/>
</dbReference>
<evidence type="ECO:0000313" key="4">
    <source>
        <dbReference type="Proteomes" id="UP001162834"/>
    </source>
</evidence>
<dbReference type="PRINTS" id="PR00080">
    <property type="entry name" value="SDRFAMILY"/>
</dbReference>
<dbReference type="SUPFAM" id="SSF51735">
    <property type="entry name" value="NAD(P)-binding Rossmann-fold domains"/>
    <property type="match status" value="1"/>
</dbReference>
<dbReference type="EMBL" id="CP087164">
    <property type="protein sequence ID" value="UGS37232.1"/>
    <property type="molecule type" value="Genomic_DNA"/>
</dbReference>
<dbReference type="PANTHER" id="PTHR42879:SF2">
    <property type="entry name" value="3-OXOACYL-[ACYL-CARRIER-PROTEIN] REDUCTASE FABG"/>
    <property type="match status" value="1"/>
</dbReference>
<dbReference type="Proteomes" id="UP001162834">
    <property type="component" value="Chromosome"/>
</dbReference>
<dbReference type="NCBIfam" id="NF005559">
    <property type="entry name" value="PRK07231.1"/>
    <property type="match status" value="1"/>
</dbReference>
<dbReference type="EC" id="1.1.1.100" evidence="3"/>
<dbReference type="FunFam" id="3.40.50.720:FF:000084">
    <property type="entry name" value="Short-chain dehydrogenase reductase"/>
    <property type="match status" value="1"/>
</dbReference>
<evidence type="ECO:0000256" key="1">
    <source>
        <dbReference type="ARBA" id="ARBA00006484"/>
    </source>
</evidence>
<dbReference type="KEGG" id="sbae:DSM104329_03647"/>
<evidence type="ECO:0000313" key="3">
    <source>
        <dbReference type="EMBL" id="UGS37232.1"/>
    </source>
</evidence>
<organism evidence="3 4">
    <name type="scientific">Capillimicrobium parvum</name>
    <dbReference type="NCBI Taxonomy" id="2884022"/>
    <lineage>
        <taxon>Bacteria</taxon>
        <taxon>Bacillati</taxon>
        <taxon>Actinomycetota</taxon>
        <taxon>Thermoleophilia</taxon>
        <taxon>Solirubrobacterales</taxon>
        <taxon>Capillimicrobiaceae</taxon>
        <taxon>Capillimicrobium</taxon>
    </lineage>
</organism>
<reference evidence="3" key="1">
    <citation type="journal article" date="2022" name="Int. J. Syst. Evol. Microbiol.">
        <title>Pseudomonas aegrilactucae sp. nov. and Pseudomonas morbosilactucae sp. nov., pathogens causing bacterial rot of lettuce in Japan.</title>
        <authorList>
            <person name="Sawada H."/>
            <person name="Fujikawa T."/>
            <person name="Satou M."/>
        </authorList>
    </citation>
    <scope>NUCLEOTIDE SEQUENCE</scope>
    <source>
        <strain evidence="3">0166_1</strain>
    </source>
</reference>
<comment type="similarity">
    <text evidence="1">Belongs to the short-chain dehydrogenases/reductases (SDR) family.</text>
</comment>
<keyword evidence="4" id="KW-1185">Reference proteome</keyword>
<proteinExistence type="inferred from homology"/>
<dbReference type="Gene3D" id="3.40.50.720">
    <property type="entry name" value="NAD(P)-binding Rossmann-like Domain"/>
    <property type="match status" value="1"/>
</dbReference>
<protein>
    <submittedName>
        <fullName evidence="3">3-oxoacyl-[acyl-carrier-protein] reductase FabG</fullName>
        <ecNumber evidence="3">1.1.1.100</ecNumber>
    </submittedName>
</protein>
<dbReference type="InterPro" id="IPR050259">
    <property type="entry name" value="SDR"/>
</dbReference>
<dbReference type="PANTHER" id="PTHR42879">
    <property type="entry name" value="3-OXOACYL-(ACYL-CARRIER-PROTEIN) REDUCTASE"/>
    <property type="match status" value="1"/>
</dbReference>
<dbReference type="PRINTS" id="PR00081">
    <property type="entry name" value="GDHRDH"/>
</dbReference>
<accession>A0A9E6XZ55</accession>
<dbReference type="GO" id="GO:0004316">
    <property type="term" value="F:3-oxoacyl-[acyl-carrier-protein] reductase (NADPH) activity"/>
    <property type="evidence" value="ECO:0007669"/>
    <property type="project" value="UniProtKB-EC"/>
</dbReference>
<gene>
    <name evidence="3" type="primary">fabG_11</name>
    <name evidence="3" type="ORF">DSM104329_03647</name>
</gene>
<dbReference type="InterPro" id="IPR002347">
    <property type="entry name" value="SDR_fam"/>
</dbReference>
<evidence type="ECO:0000256" key="2">
    <source>
        <dbReference type="ARBA" id="ARBA00023002"/>
    </source>
</evidence>